<keyword evidence="6" id="KW-1185">Reference proteome</keyword>
<keyword evidence="2" id="KW-0238">DNA-binding</keyword>
<comment type="caution">
    <text evidence="5">The sequence shown here is derived from an EMBL/GenBank/DDBJ whole genome shotgun (WGS) entry which is preliminary data.</text>
</comment>
<gene>
    <name evidence="5" type="ORF">L2764_20880</name>
</gene>
<protein>
    <submittedName>
        <fullName evidence="5">AraC family transcriptional regulator</fullName>
    </submittedName>
</protein>
<dbReference type="SUPFAM" id="SSF46689">
    <property type="entry name" value="Homeodomain-like"/>
    <property type="match status" value="1"/>
</dbReference>
<dbReference type="Proteomes" id="UP001203423">
    <property type="component" value="Unassembled WGS sequence"/>
</dbReference>
<dbReference type="PANTHER" id="PTHR47894">
    <property type="entry name" value="HTH-TYPE TRANSCRIPTIONAL REGULATOR GADX"/>
    <property type="match status" value="1"/>
</dbReference>
<dbReference type="Pfam" id="PF12625">
    <property type="entry name" value="Arabinose_bd"/>
    <property type="match status" value="1"/>
</dbReference>
<keyword evidence="3" id="KW-0804">Transcription</keyword>
<dbReference type="PANTHER" id="PTHR47894:SF1">
    <property type="entry name" value="HTH-TYPE TRANSCRIPTIONAL REGULATOR VQSM"/>
    <property type="match status" value="1"/>
</dbReference>
<evidence type="ECO:0000313" key="5">
    <source>
        <dbReference type="EMBL" id="MCL1126869.1"/>
    </source>
</evidence>
<evidence type="ECO:0000313" key="6">
    <source>
        <dbReference type="Proteomes" id="UP001203423"/>
    </source>
</evidence>
<evidence type="ECO:0000256" key="2">
    <source>
        <dbReference type="ARBA" id="ARBA00023125"/>
    </source>
</evidence>
<dbReference type="EMBL" id="JAKIKS010000112">
    <property type="protein sequence ID" value="MCL1126869.1"/>
    <property type="molecule type" value="Genomic_DNA"/>
</dbReference>
<dbReference type="Pfam" id="PF12833">
    <property type="entry name" value="HTH_18"/>
    <property type="match status" value="1"/>
</dbReference>
<name>A0ABT0LGR5_9GAMM</name>
<proteinExistence type="predicted"/>
<evidence type="ECO:0000256" key="3">
    <source>
        <dbReference type="ARBA" id="ARBA00023163"/>
    </source>
</evidence>
<organism evidence="5 6">
    <name type="scientific">Shewanella surugensis</name>
    <dbReference type="NCBI Taxonomy" id="212020"/>
    <lineage>
        <taxon>Bacteria</taxon>
        <taxon>Pseudomonadati</taxon>
        <taxon>Pseudomonadota</taxon>
        <taxon>Gammaproteobacteria</taxon>
        <taxon>Alteromonadales</taxon>
        <taxon>Shewanellaceae</taxon>
        <taxon>Shewanella</taxon>
    </lineage>
</organism>
<reference evidence="5 6" key="1">
    <citation type="submission" date="2022-01" db="EMBL/GenBank/DDBJ databases">
        <title>Whole genome-based taxonomy of the Shewanellaceae.</title>
        <authorList>
            <person name="Martin-Rodriguez A.J."/>
        </authorList>
    </citation>
    <scope>NUCLEOTIDE SEQUENCE [LARGE SCALE GENOMIC DNA]</scope>
    <source>
        <strain evidence="5 6">DSM 17177</strain>
    </source>
</reference>
<dbReference type="InterPro" id="IPR032687">
    <property type="entry name" value="AraC-type_N"/>
</dbReference>
<dbReference type="Gene3D" id="1.10.10.60">
    <property type="entry name" value="Homeodomain-like"/>
    <property type="match status" value="1"/>
</dbReference>
<evidence type="ECO:0000256" key="1">
    <source>
        <dbReference type="ARBA" id="ARBA00023015"/>
    </source>
</evidence>
<accession>A0ABT0LGR5</accession>
<dbReference type="InterPro" id="IPR018060">
    <property type="entry name" value="HTH_AraC"/>
</dbReference>
<sequence>MELGLTSFPTVSAAAVLDLYDVLSCHQVLTQRNCCQLNFRRQDLMGVEKRVPLAFEKQLWALGKSASSIENIGFVVGTQINPNAQGVLSHLLSVAEDLREAVYLYKKYIVLMNQCEKIDVIEYEWGLRILYLTDYDYEYTQISTERSLSAMVTWARYLTQDKFTLLKASFKYNKVSYFTEYISIFGAKLKFNQKETFLDIPNSVADLKIKTASAYIKEILVKRIEHKIKVLFIDASIKEKVTLIISQKLHCDACSSDIVAQRLNMSRQTLHRKLSKEDSSFKLILSDVRKEKVMGYLLDKSQSVESIGGLLGFKDSSSFYRAFKSWFNTTPKAFRLALQAQTADELVEQHLW</sequence>
<dbReference type="RefSeq" id="WP_248942279.1">
    <property type="nucleotide sequence ID" value="NZ_JAKIKS010000112.1"/>
</dbReference>
<dbReference type="InterPro" id="IPR009057">
    <property type="entry name" value="Homeodomain-like_sf"/>
</dbReference>
<evidence type="ECO:0000259" key="4">
    <source>
        <dbReference type="PROSITE" id="PS01124"/>
    </source>
</evidence>
<feature type="domain" description="HTH araC/xylS-type" evidence="4">
    <location>
        <begin position="239"/>
        <end position="337"/>
    </location>
</feature>
<dbReference type="SMART" id="SM00342">
    <property type="entry name" value="HTH_ARAC"/>
    <property type="match status" value="1"/>
</dbReference>
<keyword evidence="1" id="KW-0805">Transcription regulation</keyword>
<dbReference type="PROSITE" id="PS01124">
    <property type="entry name" value="HTH_ARAC_FAMILY_2"/>
    <property type="match status" value="1"/>
</dbReference>